<feature type="transmembrane region" description="Helical" evidence="2">
    <location>
        <begin position="38"/>
        <end position="59"/>
    </location>
</feature>
<dbReference type="Pfam" id="PF01882">
    <property type="entry name" value="DUF58"/>
    <property type="match status" value="1"/>
</dbReference>
<evidence type="ECO:0000313" key="5">
    <source>
        <dbReference type="Proteomes" id="UP000830236"/>
    </source>
</evidence>
<evidence type="ECO:0000256" key="2">
    <source>
        <dbReference type="SAM" id="Phobius"/>
    </source>
</evidence>
<dbReference type="PANTHER" id="PTHR34351">
    <property type="entry name" value="SLR1927 PROTEIN-RELATED"/>
    <property type="match status" value="1"/>
</dbReference>
<dbReference type="AlphaFoldDB" id="A0A9E7AR66"/>
<accession>A0A9E7AR66</accession>
<sequence>MTAQTSSTPPRGGVDLNPGAKGQKPTSWRRLRTRATQVLTPLWWGVTAVALSALGLALLTHWVELAVIGLVLGVLALLSPLSALGLGKHNINLYVQNERVVVGDNAYGELQATNAGTRRTRKAVMELPVGKSTADVLVPSLRAGQMISQPLAIPTARRGLVPIGPVRSVNGDGLGLVRRERRWSQRIELYVHPRTVALESEAIGFIKDIEGATIRDLSSSDVSFHTLREYVPGDDRRNIHWKSTAHTGKLMVRQFEETRRAHLLVVLDTRAASWASEAEFEVAVSAAASLIVATIKASREVTLVTQAGVPALPNPKRALDALSLVEMDGRAADLPELTKEAVAACPGASVAVLITGSGADLELIERAWVRLPVSARSYVLRVSPGRAGRNRLGAMDLLHLGALSELPALLRKAAL</sequence>
<dbReference type="EMBL" id="CP097095">
    <property type="protein sequence ID" value="UQF79977.1"/>
    <property type="molecule type" value="Genomic_DNA"/>
</dbReference>
<keyword evidence="2" id="KW-0812">Transmembrane</keyword>
<keyword evidence="2" id="KW-1133">Transmembrane helix</keyword>
<organism evidence="4 5">
    <name type="scientific">Actinomyces graevenitzii</name>
    <dbReference type="NCBI Taxonomy" id="55565"/>
    <lineage>
        <taxon>Bacteria</taxon>
        <taxon>Bacillati</taxon>
        <taxon>Actinomycetota</taxon>
        <taxon>Actinomycetes</taxon>
        <taxon>Actinomycetales</taxon>
        <taxon>Actinomycetaceae</taxon>
        <taxon>Actinomyces</taxon>
    </lineage>
</organism>
<dbReference type="PANTHER" id="PTHR34351:SF1">
    <property type="entry name" value="SLR1927 PROTEIN"/>
    <property type="match status" value="1"/>
</dbReference>
<protein>
    <submittedName>
        <fullName evidence="4">DUF58 domain-containing protein</fullName>
    </submittedName>
</protein>
<keyword evidence="2" id="KW-0472">Membrane</keyword>
<evidence type="ECO:0000259" key="3">
    <source>
        <dbReference type="Pfam" id="PF01882"/>
    </source>
</evidence>
<dbReference type="InterPro" id="IPR002881">
    <property type="entry name" value="DUF58"/>
</dbReference>
<evidence type="ECO:0000256" key="1">
    <source>
        <dbReference type="SAM" id="MobiDB-lite"/>
    </source>
</evidence>
<name>A0A9E7AR66_9ACTO</name>
<feature type="region of interest" description="Disordered" evidence="1">
    <location>
        <begin position="1"/>
        <end position="27"/>
    </location>
</feature>
<proteinExistence type="predicted"/>
<evidence type="ECO:0000313" key="4">
    <source>
        <dbReference type="EMBL" id="UQF79977.1"/>
    </source>
</evidence>
<dbReference type="KEGG" id="agh:M3I41_01495"/>
<reference evidence="4" key="1">
    <citation type="submission" date="2022-05" db="EMBL/GenBank/DDBJ databases">
        <title>Using nanopore sequencing to obtain complete genomes from saliva samples.</title>
        <authorList>
            <person name="Baker J.L."/>
        </authorList>
    </citation>
    <scope>NUCLEOTIDE SEQUENCE</scope>
    <source>
        <strain evidence="4">JCVI-JB-Ag32</strain>
    </source>
</reference>
<feature type="transmembrane region" description="Helical" evidence="2">
    <location>
        <begin position="65"/>
        <end position="86"/>
    </location>
</feature>
<feature type="domain" description="DUF58" evidence="3">
    <location>
        <begin position="227"/>
        <end position="309"/>
    </location>
</feature>
<gene>
    <name evidence="4" type="ORF">M3I41_01495</name>
</gene>
<dbReference type="Proteomes" id="UP000830236">
    <property type="component" value="Chromosome"/>
</dbReference>